<evidence type="ECO:0000313" key="1">
    <source>
        <dbReference type="EMBL" id="MDA0138709.1"/>
    </source>
</evidence>
<sequence length="88" mass="9439">MTTIDLDRAPARRALARTLPDVFDATVETHLDVGATLGPTAVVLPQEALAKALGDTRRLAGPRDGLDGAWRASPLPMPDGFCGWVCWR</sequence>
<comment type="caution">
    <text evidence="1">The sequence shown here is derived from an EMBL/GenBank/DDBJ whole genome shotgun (WGS) entry which is preliminary data.</text>
</comment>
<organism evidence="1 2">
    <name type="scientific">Solirubrobacter deserti</name>
    <dbReference type="NCBI Taxonomy" id="2282478"/>
    <lineage>
        <taxon>Bacteria</taxon>
        <taxon>Bacillati</taxon>
        <taxon>Actinomycetota</taxon>
        <taxon>Thermoleophilia</taxon>
        <taxon>Solirubrobacterales</taxon>
        <taxon>Solirubrobacteraceae</taxon>
        <taxon>Solirubrobacter</taxon>
    </lineage>
</organism>
<keyword evidence="2" id="KW-1185">Reference proteome</keyword>
<evidence type="ECO:0000313" key="2">
    <source>
        <dbReference type="Proteomes" id="UP001147700"/>
    </source>
</evidence>
<name>A0ABT4RJH7_9ACTN</name>
<dbReference type="EMBL" id="JAPCID010000018">
    <property type="protein sequence ID" value="MDA0138709.1"/>
    <property type="molecule type" value="Genomic_DNA"/>
</dbReference>
<reference evidence="1" key="1">
    <citation type="submission" date="2022-10" db="EMBL/GenBank/DDBJ databases">
        <title>The WGS of Solirubrobacter sp. CPCC 204708.</title>
        <authorList>
            <person name="Jiang Z."/>
        </authorList>
    </citation>
    <scope>NUCLEOTIDE SEQUENCE</scope>
    <source>
        <strain evidence="1">CPCC 204708</strain>
    </source>
</reference>
<accession>A0ABT4RJH7</accession>
<dbReference type="RefSeq" id="WP_202957429.1">
    <property type="nucleotide sequence ID" value="NZ_JAPCID010000018.1"/>
</dbReference>
<gene>
    <name evidence="1" type="ORF">OJ962_14490</name>
</gene>
<dbReference type="Proteomes" id="UP001147700">
    <property type="component" value="Unassembled WGS sequence"/>
</dbReference>
<protein>
    <submittedName>
        <fullName evidence="1">Uncharacterized protein</fullName>
    </submittedName>
</protein>
<proteinExistence type="predicted"/>